<evidence type="ECO:0000313" key="2">
    <source>
        <dbReference type="Proteomes" id="UP000594454"/>
    </source>
</evidence>
<dbReference type="AlphaFoldDB" id="A0A7R8YR69"/>
<gene>
    <name evidence="1" type="ORF">HERILL_LOCUS5589</name>
</gene>
<evidence type="ECO:0000313" key="1">
    <source>
        <dbReference type="EMBL" id="CAD7082566.1"/>
    </source>
</evidence>
<protein>
    <submittedName>
        <fullName evidence="1">Uncharacterized protein</fullName>
    </submittedName>
</protein>
<dbReference type="Proteomes" id="UP000594454">
    <property type="component" value="Chromosome 2"/>
</dbReference>
<sequence length="226" mass="26418">MDAAITAVNRDPGDEASANDLHNHLKNVIIDTATKILVLSRKKSRNGRFDDECKLATERKNAAYRIMLHSKRTRARAENYPELHRAEKRLHRRKKEAWENEQVCELEKYREQPHQARKFYQQVSRMKPYTSRYSSCRDKEGNLISGRMGILERWVEYFDELLNHQNIGELEVPPTEDDGQILPPPSIKETVRAMHRLKYHKSPGPDGITAELVKYGGTNYTKWFIN</sequence>
<reference evidence="1 2" key="1">
    <citation type="submission" date="2020-11" db="EMBL/GenBank/DDBJ databases">
        <authorList>
            <person name="Wallbank WR R."/>
            <person name="Pardo Diaz C."/>
            <person name="Kozak K."/>
            <person name="Martin S."/>
            <person name="Jiggins C."/>
            <person name="Moest M."/>
            <person name="Warren A I."/>
            <person name="Generalovic N T."/>
            <person name="Byers J.R.P. K."/>
            <person name="Montejo-Kovacevich G."/>
            <person name="Yen C E."/>
        </authorList>
    </citation>
    <scope>NUCLEOTIDE SEQUENCE [LARGE SCALE GENOMIC DNA]</scope>
</reference>
<name>A0A7R8YR69_HERIL</name>
<proteinExistence type="predicted"/>
<dbReference type="EMBL" id="LR899010">
    <property type="protein sequence ID" value="CAD7082566.1"/>
    <property type="molecule type" value="Genomic_DNA"/>
</dbReference>
<accession>A0A7R8YR69</accession>
<organism evidence="1 2">
    <name type="scientific">Hermetia illucens</name>
    <name type="common">Black soldier fly</name>
    <dbReference type="NCBI Taxonomy" id="343691"/>
    <lineage>
        <taxon>Eukaryota</taxon>
        <taxon>Metazoa</taxon>
        <taxon>Ecdysozoa</taxon>
        <taxon>Arthropoda</taxon>
        <taxon>Hexapoda</taxon>
        <taxon>Insecta</taxon>
        <taxon>Pterygota</taxon>
        <taxon>Neoptera</taxon>
        <taxon>Endopterygota</taxon>
        <taxon>Diptera</taxon>
        <taxon>Brachycera</taxon>
        <taxon>Stratiomyomorpha</taxon>
        <taxon>Stratiomyidae</taxon>
        <taxon>Hermetiinae</taxon>
        <taxon>Hermetia</taxon>
    </lineage>
</organism>
<dbReference type="InParanoid" id="A0A7R8YR69"/>
<keyword evidence="2" id="KW-1185">Reference proteome</keyword>